<keyword evidence="3" id="KW-0169">Cobalamin biosynthesis</keyword>
<dbReference type="PATRIC" id="fig|1423804.4.peg.3136"/>
<dbReference type="SUPFAM" id="SSF53790">
    <property type="entry name" value="Tetrapyrrole methylase"/>
    <property type="match status" value="1"/>
</dbReference>
<evidence type="ECO:0000313" key="9">
    <source>
        <dbReference type="EMBL" id="KRN15570.1"/>
    </source>
</evidence>
<dbReference type="PANTHER" id="PTHR43467:SF2">
    <property type="entry name" value="COBALT-PRECORRIN-2 C(20)-METHYLTRANSFERASE"/>
    <property type="match status" value="1"/>
</dbReference>
<dbReference type="OrthoDB" id="9804789at2"/>
<evidence type="ECO:0000256" key="4">
    <source>
        <dbReference type="ARBA" id="ARBA00022603"/>
    </source>
</evidence>
<evidence type="ECO:0000256" key="5">
    <source>
        <dbReference type="ARBA" id="ARBA00022679"/>
    </source>
</evidence>
<keyword evidence="6" id="KW-0949">S-adenosyl-L-methionine</keyword>
<dbReference type="Proteomes" id="UP000051442">
    <property type="component" value="Unassembled WGS sequence"/>
</dbReference>
<sequence length="236" mass="25890">MATFYGIGVGPGDSDLLTLKAVNTLQALDILYVPQAHKGQASVAERIAMPHLPATLVVKRRHFPMVKDLTEKQQSWREIATEIVADVQDGKNVGFVTLGDPSVYSTYSYLVELIDHQIDVQTIAGISAFSQIAASISVPLTLDDELLEVLPATADLTTIEKAIDVNDNVVIMKISANFPAIYDLLAQRDLLQHAILISNASMDQQTKRTLADIAPTEKLPYFSTLLLKKRVQFATE</sequence>
<dbReference type="InterPro" id="IPR000878">
    <property type="entry name" value="4pyrrol_Mease"/>
</dbReference>
<protein>
    <submittedName>
        <fullName evidence="9">Cobalt-precorrin-2 C(20)-methyltransferase</fullName>
    </submittedName>
</protein>
<dbReference type="CDD" id="cd11645">
    <property type="entry name" value="Precorrin_2_C20_MT"/>
    <property type="match status" value="1"/>
</dbReference>
<dbReference type="PANTHER" id="PTHR43467">
    <property type="entry name" value="COBALT-PRECORRIN-2 C(20)-METHYLTRANSFERASE"/>
    <property type="match status" value="1"/>
</dbReference>
<gene>
    <name evidence="9" type="ORF">FD14_GL002914</name>
</gene>
<dbReference type="InterPro" id="IPR012382">
    <property type="entry name" value="CobI/CbiL"/>
</dbReference>
<keyword evidence="10" id="KW-1185">Reference proteome</keyword>
<dbReference type="InterPro" id="IPR006364">
    <property type="entry name" value="CobI/CbiL/CobIJ_dom"/>
</dbReference>
<dbReference type="UniPathway" id="UPA00148"/>
<comment type="similarity">
    <text evidence="2 7">Belongs to the precorrin methyltransferase family.</text>
</comment>
<evidence type="ECO:0000256" key="7">
    <source>
        <dbReference type="PIRNR" id="PIRNR036427"/>
    </source>
</evidence>
<dbReference type="GO" id="GO:0032259">
    <property type="term" value="P:methylation"/>
    <property type="evidence" value="ECO:0007669"/>
    <property type="project" value="UniProtKB-KW"/>
</dbReference>
<evidence type="ECO:0000256" key="1">
    <source>
        <dbReference type="ARBA" id="ARBA00004953"/>
    </source>
</evidence>
<dbReference type="STRING" id="1423804.FD14_GL002914"/>
<keyword evidence="4 9" id="KW-0489">Methyltransferase</keyword>
<dbReference type="PIRSF" id="PIRSF036427">
    <property type="entry name" value="Precrrn-2_mtase"/>
    <property type="match status" value="1"/>
</dbReference>
<evidence type="ECO:0000259" key="8">
    <source>
        <dbReference type="Pfam" id="PF00590"/>
    </source>
</evidence>
<dbReference type="AlphaFoldDB" id="A0A0R2EGT2"/>
<organism evidence="9 10">
    <name type="scientific">Secundilactobacillus similis DSM 23365 = JCM 2765</name>
    <dbReference type="NCBI Taxonomy" id="1423804"/>
    <lineage>
        <taxon>Bacteria</taxon>
        <taxon>Bacillati</taxon>
        <taxon>Bacillota</taxon>
        <taxon>Bacilli</taxon>
        <taxon>Lactobacillales</taxon>
        <taxon>Lactobacillaceae</taxon>
        <taxon>Secundilactobacillus</taxon>
    </lineage>
</organism>
<evidence type="ECO:0000256" key="6">
    <source>
        <dbReference type="ARBA" id="ARBA00022691"/>
    </source>
</evidence>
<dbReference type="Gene3D" id="3.30.950.10">
    <property type="entry name" value="Methyltransferase, Cobalt-precorrin-4 Transmethylase, Domain 2"/>
    <property type="match status" value="1"/>
</dbReference>
<dbReference type="InterPro" id="IPR014776">
    <property type="entry name" value="4pyrrole_Mease_sub2"/>
</dbReference>
<comment type="pathway">
    <text evidence="1">Cofactor biosynthesis; adenosylcobalamin biosynthesis.</text>
</comment>
<proteinExistence type="inferred from homology"/>
<dbReference type="NCBIfam" id="TIGR01467">
    <property type="entry name" value="cobI_cbiL"/>
    <property type="match status" value="1"/>
</dbReference>
<dbReference type="GO" id="GO:0030788">
    <property type="term" value="F:precorrin-2 C20-methyltransferase activity"/>
    <property type="evidence" value="ECO:0007669"/>
    <property type="project" value="InterPro"/>
</dbReference>
<dbReference type="EMBL" id="AYZM01000178">
    <property type="protein sequence ID" value="KRN15570.1"/>
    <property type="molecule type" value="Genomic_DNA"/>
</dbReference>
<feature type="domain" description="Tetrapyrrole methylase" evidence="8">
    <location>
        <begin position="3"/>
        <end position="210"/>
    </location>
</feature>
<evidence type="ECO:0000313" key="10">
    <source>
        <dbReference type="Proteomes" id="UP000051442"/>
    </source>
</evidence>
<evidence type="ECO:0000256" key="3">
    <source>
        <dbReference type="ARBA" id="ARBA00022573"/>
    </source>
</evidence>
<keyword evidence="5 9" id="KW-0808">Transferase</keyword>
<dbReference type="InterPro" id="IPR035996">
    <property type="entry name" value="4pyrrol_Methylase_sf"/>
</dbReference>
<dbReference type="GO" id="GO:0009236">
    <property type="term" value="P:cobalamin biosynthetic process"/>
    <property type="evidence" value="ECO:0007669"/>
    <property type="project" value="UniProtKB-UniRule"/>
</dbReference>
<dbReference type="RefSeq" id="WP_054734557.1">
    <property type="nucleotide sequence ID" value="NZ_AYZM01000178.1"/>
</dbReference>
<reference evidence="9 10" key="1">
    <citation type="journal article" date="2015" name="Genome Announc.">
        <title>Expanding the biotechnology potential of lactobacilli through comparative genomics of 213 strains and associated genera.</title>
        <authorList>
            <person name="Sun Z."/>
            <person name="Harris H.M."/>
            <person name="McCann A."/>
            <person name="Guo C."/>
            <person name="Argimon S."/>
            <person name="Zhang W."/>
            <person name="Yang X."/>
            <person name="Jeffery I.B."/>
            <person name="Cooney J.C."/>
            <person name="Kagawa T.F."/>
            <person name="Liu W."/>
            <person name="Song Y."/>
            <person name="Salvetti E."/>
            <person name="Wrobel A."/>
            <person name="Rasinkangas P."/>
            <person name="Parkhill J."/>
            <person name="Rea M.C."/>
            <person name="O'Sullivan O."/>
            <person name="Ritari J."/>
            <person name="Douillard F.P."/>
            <person name="Paul Ross R."/>
            <person name="Yang R."/>
            <person name="Briner A.E."/>
            <person name="Felis G.E."/>
            <person name="de Vos W.M."/>
            <person name="Barrangou R."/>
            <person name="Klaenhammer T.R."/>
            <person name="Caufield P.W."/>
            <person name="Cui Y."/>
            <person name="Zhang H."/>
            <person name="O'Toole P.W."/>
        </authorList>
    </citation>
    <scope>NUCLEOTIDE SEQUENCE [LARGE SCALE GENOMIC DNA]</scope>
    <source>
        <strain evidence="9 10">DSM 23365</strain>
    </source>
</reference>
<evidence type="ECO:0000256" key="2">
    <source>
        <dbReference type="ARBA" id="ARBA00005879"/>
    </source>
</evidence>
<dbReference type="NCBIfam" id="NF004059">
    <property type="entry name" value="PRK05576.1-2"/>
    <property type="match status" value="1"/>
</dbReference>
<dbReference type="Gene3D" id="3.40.1010.10">
    <property type="entry name" value="Cobalt-precorrin-4 Transmethylase, Domain 1"/>
    <property type="match status" value="1"/>
</dbReference>
<accession>A0A0R2EGT2</accession>
<dbReference type="InterPro" id="IPR014777">
    <property type="entry name" value="4pyrrole_Mease_sub1"/>
</dbReference>
<dbReference type="Pfam" id="PF00590">
    <property type="entry name" value="TP_methylase"/>
    <property type="match status" value="1"/>
</dbReference>
<comment type="caution">
    <text evidence="9">The sequence shown here is derived from an EMBL/GenBank/DDBJ whole genome shotgun (WGS) entry which is preliminary data.</text>
</comment>
<name>A0A0R2EGT2_9LACO</name>